<proteinExistence type="predicted"/>
<reference evidence="3" key="2">
    <citation type="submission" date="2015-01" db="EMBL/GenBank/DDBJ databases">
        <title>Evolutionary Origins and Diversification of the Mycorrhizal Mutualists.</title>
        <authorList>
            <consortium name="DOE Joint Genome Institute"/>
            <consortium name="Mycorrhizal Genomics Consortium"/>
            <person name="Kohler A."/>
            <person name="Kuo A."/>
            <person name="Nagy L.G."/>
            <person name="Floudas D."/>
            <person name="Copeland A."/>
            <person name="Barry K.W."/>
            <person name="Cichocki N."/>
            <person name="Veneault-Fourrey C."/>
            <person name="LaButti K."/>
            <person name="Lindquist E.A."/>
            <person name="Lipzen A."/>
            <person name="Lundell T."/>
            <person name="Morin E."/>
            <person name="Murat C."/>
            <person name="Riley R."/>
            <person name="Ohm R."/>
            <person name="Sun H."/>
            <person name="Tunlid A."/>
            <person name="Henrissat B."/>
            <person name="Grigoriev I.V."/>
            <person name="Hibbett D.S."/>
            <person name="Martin F."/>
        </authorList>
    </citation>
    <scope>NUCLEOTIDE SEQUENCE [LARGE SCALE GENOMIC DNA]</scope>
    <source>
        <strain evidence="3">441</strain>
    </source>
</reference>
<evidence type="ECO:0000259" key="1">
    <source>
        <dbReference type="Pfam" id="PF20149"/>
    </source>
</evidence>
<evidence type="ECO:0000313" key="3">
    <source>
        <dbReference type="Proteomes" id="UP000054018"/>
    </source>
</evidence>
<reference evidence="2 3" key="1">
    <citation type="submission" date="2014-04" db="EMBL/GenBank/DDBJ databases">
        <authorList>
            <consortium name="DOE Joint Genome Institute"/>
            <person name="Kuo A."/>
            <person name="Kohler A."/>
            <person name="Costa M.D."/>
            <person name="Nagy L.G."/>
            <person name="Floudas D."/>
            <person name="Copeland A."/>
            <person name="Barry K.W."/>
            <person name="Cichocki N."/>
            <person name="Veneault-Fourrey C."/>
            <person name="LaButti K."/>
            <person name="Lindquist E.A."/>
            <person name="Lipzen A."/>
            <person name="Lundell T."/>
            <person name="Morin E."/>
            <person name="Murat C."/>
            <person name="Sun H."/>
            <person name="Tunlid A."/>
            <person name="Henrissat B."/>
            <person name="Grigoriev I.V."/>
            <person name="Hibbett D.S."/>
            <person name="Martin F."/>
            <person name="Nordberg H.P."/>
            <person name="Cantor M.N."/>
            <person name="Hua S.X."/>
        </authorList>
    </citation>
    <scope>NUCLEOTIDE SEQUENCE [LARGE SCALE GENOMIC DNA]</scope>
    <source>
        <strain evidence="2 3">441</strain>
    </source>
</reference>
<dbReference type="AlphaFoldDB" id="A0A0C9YQR7"/>
<dbReference type="Proteomes" id="UP000054018">
    <property type="component" value="Unassembled WGS sequence"/>
</dbReference>
<name>A0A0C9YQR7_9AGAM</name>
<protein>
    <recommendedName>
        <fullName evidence="1">DUF6532 domain-containing protein</fullName>
    </recommendedName>
</protein>
<dbReference type="Pfam" id="PF20149">
    <property type="entry name" value="DUF6532"/>
    <property type="match status" value="1"/>
</dbReference>
<dbReference type="InterPro" id="IPR045341">
    <property type="entry name" value="DUF6532"/>
</dbReference>
<keyword evidence="3" id="KW-1185">Reference proteome</keyword>
<feature type="domain" description="DUF6532" evidence="1">
    <location>
        <begin position="20"/>
        <end position="173"/>
    </location>
</feature>
<dbReference type="OrthoDB" id="2635300at2759"/>
<dbReference type="STRING" id="765257.A0A0C9YQR7"/>
<gene>
    <name evidence="2" type="ORF">PISMIDRAFT_18542</name>
</gene>
<sequence>MEVIAHFEAQGWEVKAGYYLAHKLDMCRLLFNDILTFCSDLKKAVIKSLHADYELYPPATTKTEEQHIEAVKKKANDLLSMARYLCGEPDDQGRASNFTHRALKNICLAFYYGNTSKCLHQFLEFQEYVPYRALALVTAMVHALLSSFRKHGIDNSAQINSQDVEDAYAALNEAISDVLDHPHHGLKLNVMLADWAWSGMTSYVTKHKPTEHTRNEFAPILD</sequence>
<dbReference type="EMBL" id="KN834055">
    <property type="protein sequence ID" value="KIK12707.1"/>
    <property type="molecule type" value="Genomic_DNA"/>
</dbReference>
<organism evidence="2 3">
    <name type="scientific">Pisolithus microcarpus 441</name>
    <dbReference type="NCBI Taxonomy" id="765257"/>
    <lineage>
        <taxon>Eukaryota</taxon>
        <taxon>Fungi</taxon>
        <taxon>Dikarya</taxon>
        <taxon>Basidiomycota</taxon>
        <taxon>Agaricomycotina</taxon>
        <taxon>Agaricomycetes</taxon>
        <taxon>Agaricomycetidae</taxon>
        <taxon>Boletales</taxon>
        <taxon>Sclerodermatineae</taxon>
        <taxon>Pisolithaceae</taxon>
        <taxon>Pisolithus</taxon>
    </lineage>
</organism>
<dbReference type="HOGENOM" id="CLU_080777_1_1_1"/>
<evidence type="ECO:0000313" key="2">
    <source>
        <dbReference type="EMBL" id="KIK12707.1"/>
    </source>
</evidence>
<accession>A0A0C9YQR7</accession>